<dbReference type="PANTHER" id="PTHR43557">
    <property type="entry name" value="APOPTOSIS-INDUCING FACTOR 1"/>
    <property type="match status" value="1"/>
</dbReference>
<dbReference type="AlphaFoldDB" id="A0A1H1N3M1"/>
<reference evidence="5 6" key="1">
    <citation type="submission" date="2016-10" db="EMBL/GenBank/DDBJ databases">
        <authorList>
            <person name="de Groot N.N."/>
        </authorList>
    </citation>
    <scope>NUCLEOTIDE SEQUENCE [LARGE SCALE GENOMIC DNA]</scope>
    <source>
        <strain evidence="5 6">DSM 21800</strain>
    </source>
</reference>
<dbReference type="EMBL" id="LT629772">
    <property type="protein sequence ID" value="SDR93584.1"/>
    <property type="molecule type" value="Genomic_DNA"/>
</dbReference>
<dbReference type="GO" id="GO:0005737">
    <property type="term" value="C:cytoplasm"/>
    <property type="evidence" value="ECO:0007669"/>
    <property type="project" value="TreeGrafter"/>
</dbReference>
<name>A0A1H1N3M1_9ACTN</name>
<dbReference type="Gene3D" id="3.30.390.30">
    <property type="match status" value="1"/>
</dbReference>
<gene>
    <name evidence="5" type="ORF">SAMN04489812_0367</name>
</gene>
<dbReference type="GO" id="GO:0033108">
    <property type="term" value="P:mitochondrial respiratory chain complex assembly"/>
    <property type="evidence" value="ECO:0007669"/>
    <property type="project" value="TreeGrafter"/>
</dbReference>
<dbReference type="Proteomes" id="UP000199103">
    <property type="component" value="Chromosome I"/>
</dbReference>
<dbReference type="SUPFAM" id="SSF55424">
    <property type="entry name" value="FAD/NAD-linked reductases, dimerisation (C-terminal) domain"/>
    <property type="match status" value="1"/>
</dbReference>
<dbReference type="Gene3D" id="3.50.50.60">
    <property type="entry name" value="FAD/NAD(P)-binding domain"/>
    <property type="match status" value="2"/>
</dbReference>
<dbReference type="Pfam" id="PF07992">
    <property type="entry name" value="Pyr_redox_2"/>
    <property type="match status" value="1"/>
</dbReference>
<sequence>MNMPTTLTRPKDSYDYLIVGGGMVADSAAKAIQQVDPNGAIGIVGSDPDEPVTRPALTKKLWTDPEFTVDQVWLKTVEQTGADLVCGVQVDAIDRAAHQIEAAGRAIGYRRLLLATGGEPKRLDLPDDDRILTFRTFADYQRLRRLAGNRHRIAVVGGGYIGSELAAALVANDTEVEFIHPQKLIYEDSFPSHLARQLTDLYQQKGVSLRSGTMITGGSAGPAGIQLTTDAGDQIDADAAVIGVGITPNTELAEQAGLSVDDGVVVDSYLTTSDPAILAAGDVARYPDRLLGRQRVEHVDNAEQMGRQAGRNLAGAGEPYTYTPYFYSVLFGNRYEAIGTLDPSAELVENWSDDHQQGVVYYRDGRSGVVQGVLLWNVDGRTDDARSVIARSSSGDLAPDDLTTAISTH</sequence>
<accession>A0A1H1N3M1</accession>
<dbReference type="GO" id="GO:0012501">
    <property type="term" value="P:programmed cell death"/>
    <property type="evidence" value="ECO:0007669"/>
    <property type="project" value="TreeGrafter"/>
</dbReference>
<keyword evidence="2" id="KW-0274">FAD</keyword>
<dbReference type="GO" id="GO:0071949">
    <property type="term" value="F:FAD binding"/>
    <property type="evidence" value="ECO:0007669"/>
    <property type="project" value="TreeGrafter"/>
</dbReference>
<evidence type="ECO:0000259" key="4">
    <source>
        <dbReference type="Pfam" id="PF07992"/>
    </source>
</evidence>
<proteinExistence type="predicted"/>
<feature type="domain" description="FAD/NAD(P)-binding" evidence="4">
    <location>
        <begin position="14"/>
        <end position="306"/>
    </location>
</feature>
<dbReference type="InterPro" id="IPR016156">
    <property type="entry name" value="FAD/NAD-linked_Rdtase_dimer_sf"/>
</dbReference>
<keyword evidence="1" id="KW-0285">Flavoprotein</keyword>
<dbReference type="PRINTS" id="PR00469">
    <property type="entry name" value="PNDRDTASEII"/>
</dbReference>
<organism evidence="5 6">
    <name type="scientific">Microlunatus soli</name>
    <dbReference type="NCBI Taxonomy" id="630515"/>
    <lineage>
        <taxon>Bacteria</taxon>
        <taxon>Bacillati</taxon>
        <taxon>Actinomycetota</taxon>
        <taxon>Actinomycetes</taxon>
        <taxon>Propionibacteriales</taxon>
        <taxon>Propionibacteriaceae</taxon>
        <taxon>Microlunatus</taxon>
    </lineage>
</organism>
<keyword evidence="6" id="KW-1185">Reference proteome</keyword>
<dbReference type="STRING" id="630515.SAMN04489812_0367"/>
<dbReference type="InterPro" id="IPR036188">
    <property type="entry name" value="FAD/NAD-bd_sf"/>
</dbReference>
<dbReference type="InterPro" id="IPR023753">
    <property type="entry name" value="FAD/NAD-binding_dom"/>
</dbReference>
<dbReference type="InterPro" id="IPR050446">
    <property type="entry name" value="FAD-oxidoreductase/Apoptosis"/>
</dbReference>
<evidence type="ECO:0000256" key="2">
    <source>
        <dbReference type="ARBA" id="ARBA00022827"/>
    </source>
</evidence>
<evidence type="ECO:0000313" key="6">
    <source>
        <dbReference type="Proteomes" id="UP000199103"/>
    </source>
</evidence>
<keyword evidence="3" id="KW-0560">Oxidoreductase</keyword>
<evidence type="ECO:0000256" key="3">
    <source>
        <dbReference type="ARBA" id="ARBA00023002"/>
    </source>
</evidence>
<dbReference type="RefSeq" id="WP_231920135.1">
    <property type="nucleotide sequence ID" value="NZ_LT629772.1"/>
</dbReference>
<protein>
    <submittedName>
        <fullName evidence="5">Pyridine nucleotide-disulphide oxidoreductase</fullName>
    </submittedName>
</protein>
<evidence type="ECO:0000256" key="1">
    <source>
        <dbReference type="ARBA" id="ARBA00022630"/>
    </source>
</evidence>
<dbReference type="SUPFAM" id="SSF51905">
    <property type="entry name" value="FAD/NAD(P)-binding domain"/>
    <property type="match status" value="1"/>
</dbReference>
<evidence type="ECO:0000313" key="5">
    <source>
        <dbReference type="EMBL" id="SDR93584.1"/>
    </source>
</evidence>
<dbReference type="PANTHER" id="PTHR43557:SF4">
    <property type="entry name" value="APOPTOSIS-INDUCING FACTOR 1, MITOCHONDRIAL"/>
    <property type="match status" value="1"/>
</dbReference>
<dbReference type="GO" id="GO:0016174">
    <property type="term" value="F:NAD(P)H oxidase H2O2-forming activity"/>
    <property type="evidence" value="ECO:0007669"/>
    <property type="project" value="TreeGrafter"/>
</dbReference>
<dbReference type="PRINTS" id="PR00368">
    <property type="entry name" value="FADPNR"/>
</dbReference>